<keyword evidence="2 4" id="KW-0479">Metal-binding</keyword>
<evidence type="ECO:0000256" key="2">
    <source>
        <dbReference type="ARBA" id="ARBA00022723"/>
    </source>
</evidence>
<gene>
    <name evidence="7" type="primary">soxX</name>
    <name evidence="7" type="ORF">PF327_08175</name>
</gene>
<dbReference type="Gene3D" id="1.10.760.10">
    <property type="entry name" value="Cytochrome c-like domain"/>
    <property type="match status" value="1"/>
</dbReference>
<reference evidence="7" key="1">
    <citation type="submission" date="2023-01" db="EMBL/GenBank/DDBJ databases">
        <title>Sulfurovum sp. XTW-4 genome assembly.</title>
        <authorList>
            <person name="Wang J."/>
        </authorList>
    </citation>
    <scope>NUCLEOTIDE SEQUENCE</scope>
    <source>
        <strain evidence="7">XTW-4</strain>
    </source>
</reference>
<organism evidence="7 8">
    <name type="scientific">Sulfurovum xiamenensis</name>
    <dbReference type="NCBI Taxonomy" id="3019066"/>
    <lineage>
        <taxon>Bacteria</taxon>
        <taxon>Pseudomonadati</taxon>
        <taxon>Campylobacterota</taxon>
        <taxon>Epsilonproteobacteria</taxon>
        <taxon>Campylobacterales</taxon>
        <taxon>Sulfurovaceae</taxon>
        <taxon>Sulfurovum</taxon>
    </lineage>
</organism>
<dbReference type="PROSITE" id="PS51007">
    <property type="entry name" value="CYTC"/>
    <property type="match status" value="1"/>
</dbReference>
<proteinExistence type="predicted"/>
<dbReference type="RefSeq" id="WP_008245283.1">
    <property type="nucleotide sequence ID" value="NZ_JAQIBC010000005.1"/>
</dbReference>
<evidence type="ECO:0000313" key="8">
    <source>
        <dbReference type="Proteomes" id="UP001169066"/>
    </source>
</evidence>
<evidence type="ECO:0000313" key="7">
    <source>
        <dbReference type="EMBL" id="MDM5264167.1"/>
    </source>
</evidence>
<keyword evidence="8" id="KW-1185">Reference proteome</keyword>
<dbReference type="Pfam" id="PF00034">
    <property type="entry name" value="Cytochrom_C"/>
    <property type="match status" value="1"/>
</dbReference>
<keyword evidence="3 4" id="KW-0408">Iron</keyword>
<sequence>MHTKIKCFAYATLFLSASASLCAVDLTKAYDMPDATKIIEKDLFPAAKTYTMPKSCDLTDAKAIARGEFMFHNLNGAKAKGKLPEGLAKTVEKKGKDGKVKKEPKQYGNCVACHDIEGAKGAGNIGPSLTGYKEMFLDTKVRDAQFVYQKIADPRVDNPNTHMTVNLTTGLFTEQEICDYTAYVVSEKKKK</sequence>
<evidence type="ECO:0000256" key="3">
    <source>
        <dbReference type="ARBA" id="ARBA00023004"/>
    </source>
</evidence>
<dbReference type="InterPro" id="IPR009056">
    <property type="entry name" value="Cyt_c-like_dom"/>
</dbReference>
<name>A0ABT7QSV6_9BACT</name>
<keyword evidence="5" id="KW-0732">Signal</keyword>
<comment type="caution">
    <text evidence="7">The sequence shown here is derived from an EMBL/GenBank/DDBJ whole genome shotgun (WGS) entry which is preliminary data.</text>
</comment>
<dbReference type="InterPro" id="IPR030999">
    <property type="entry name" value="Thiosulf_SoxX"/>
</dbReference>
<dbReference type="InterPro" id="IPR036909">
    <property type="entry name" value="Cyt_c-like_dom_sf"/>
</dbReference>
<dbReference type="NCBIfam" id="TIGR04485">
    <property type="entry name" value="thiosulf_SoxX"/>
    <property type="match status" value="1"/>
</dbReference>
<evidence type="ECO:0000256" key="4">
    <source>
        <dbReference type="PROSITE-ProRule" id="PRU00433"/>
    </source>
</evidence>
<evidence type="ECO:0000256" key="5">
    <source>
        <dbReference type="SAM" id="SignalP"/>
    </source>
</evidence>
<dbReference type="Proteomes" id="UP001169066">
    <property type="component" value="Unassembled WGS sequence"/>
</dbReference>
<accession>A0ABT7QSV6</accession>
<evidence type="ECO:0000259" key="6">
    <source>
        <dbReference type="PROSITE" id="PS51007"/>
    </source>
</evidence>
<keyword evidence="1 4" id="KW-0349">Heme</keyword>
<feature type="domain" description="Cytochrome c" evidence="6">
    <location>
        <begin position="62"/>
        <end position="188"/>
    </location>
</feature>
<protein>
    <submittedName>
        <fullName evidence="7">Sulfur oxidation c-type cytochrome SoxX</fullName>
    </submittedName>
</protein>
<feature type="signal peptide" evidence="5">
    <location>
        <begin position="1"/>
        <end position="23"/>
    </location>
</feature>
<evidence type="ECO:0000256" key="1">
    <source>
        <dbReference type="ARBA" id="ARBA00022617"/>
    </source>
</evidence>
<dbReference type="SUPFAM" id="SSF46626">
    <property type="entry name" value="Cytochrome c"/>
    <property type="match status" value="1"/>
</dbReference>
<dbReference type="EMBL" id="JAQIBC010000005">
    <property type="protein sequence ID" value="MDM5264167.1"/>
    <property type="molecule type" value="Genomic_DNA"/>
</dbReference>
<feature type="chain" id="PRO_5046430680" evidence="5">
    <location>
        <begin position="24"/>
        <end position="191"/>
    </location>
</feature>